<dbReference type="InterPro" id="IPR039028">
    <property type="entry name" value="BCKD/PDK"/>
</dbReference>
<name>A0A7I8V8W2_9ANNE</name>
<organism evidence="12 13">
    <name type="scientific">Dimorphilus gyrociliatus</name>
    <dbReference type="NCBI Taxonomy" id="2664684"/>
    <lineage>
        <taxon>Eukaryota</taxon>
        <taxon>Metazoa</taxon>
        <taxon>Spiralia</taxon>
        <taxon>Lophotrochozoa</taxon>
        <taxon>Annelida</taxon>
        <taxon>Polychaeta</taxon>
        <taxon>Polychaeta incertae sedis</taxon>
        <taxon>Dinophilidae</taxon>
        <taxon>Dimorphilus</taxon>
    </lineage>
</organism>
<keyword evidence="8 10" id="KW-0496">Mitochondrion</keyword>
<evidence type="ECO:0000256" key="4">
    <source>
        <dbReference type="ARBA" id="ARBA00022741"/>
    </source>
</evidence>
<dbReference type="EC" id="2.7.11.-" evidence="10"/>
<dbReference type="Gene3D" id="3.30.565.10">
    <property type="entry name" value="Histidine kinase-like ATPase, C-terminal domain"/>
    <property type="match status" value="1"/>
</dbReference>
<evidence type="ECO:0000256" key="8">
    <source>
        <dbReference type="ARBA" id="ARBA00023128"/>
    </source>
</evidence>
<dbReference type="PANTHER" id="PTHR11947">
    <property type="entry name" value="PYRUVATE DEHYDROGENASE KINASE"/>
    <property type="match status" value="1"/>
</dbReference>
<comment type="caution">
    <text evidence="12">The sequence shown here is derived from an EMBL/GenBank/DDBJ whole genome shotgun (WGS) entry which is preliminary data.</text>
</comment>
<dbReference type="Pfam" id="PF02518">
    <property type="entry name" value="HATPase_c"/>
    <property type="match status" value="1"/>
</dbReference>
<evidence type="ECO:0000256" key="3">
    <source>
        <dbReference type="ARBA" id="ARBA00022679"/>
    </source>
</evidence>
<keyword evidence="7" id="KW-0809">Transit peptide</keyword>
<dbReference type="OrthoDB" id="241648at2759"/>
<dbReference type="Proteomes" id="UP000549394">
    <property type="component" value="Unassembled WGS sequence"/>
</dbReference>
<gene>
    <name evidence="12" type="ORF">DGYR_LOCUS1775</name>
</gene>
<dbReference type="InterPro" id="IPR036784">
    <property type="entry name" value="AK/P_DHK_N_sf"/>
</dbReference>
<dbReference type="GO" id="GO:0005759">
    <property type="term" value="C:mitochondrial matrix"/>
    <property type="evidence" value="ECO:0007669"/>
    <property type="project" value="UniProtKB-SubCell"/>
</dbReference>
<dbReference type="SUPFAM" id="SSF55874">
    <property type="entry name" value="ATPase domain of HSP90 chaperone/DNA topoisomerase II/histidine kinase"/>
    <property type="match status" value="1"/>
</dbReference>
<dbReference type="SMART" id="SM00387">
    <property type="entry name" value="HATPase_c"/>
    <property type="match status" value="1"/>
</dbReference>
<proteinExistence type="inferred from homology"/>
<dbReference type="AlphaFoldDB" id="A0A7I8V8W2"/>
<dbReference type="GO" id="GO:0004740">
    <property type="term" value="F:pyruvate dehydrogenase (acetyl-transferring) kinase activity"/>
    <property type="evidence" value="ECO:0007669"/>
    <property type="project" value="UniProtKB-EC"/>
</dbReference>
<comment type="similarity">
    <text evidence="2 10">Belongs to the PDK/BCKDK protein kinase family.</text>
</comment>
<keyword evidence="6 10" id="KW-0067">ATP-binding</keyword>
<keyword evidence="3 10" id="KW-0808">Transferase</keyword>
<evidence type="ECO:0000256" key="6">
    <source>
        <dbReference type="ARBA" id="ARBA00022840"/>
    </source>
</evidence>
<evidence type="ECO:0000256" key="2">
    <source>
        <dbReference type="ARBA" id="ARBA00006155"/>
    </source>
</evidence>
<reference evidence="12 13" key="1">
    <citation type="submission" date="2020-08" db="EMBL/GenBank/DDBJ databases">
        <authorList>
            <person name="Hejnol A."/>
        </authorList>
    </citation>
    <scope>NUCLEOTIDE SEQUENCE [LARGE SCALE GENOMIC DNA]</scope>
</reference>
<dbReference type="FunFam" id="3.30.565.10:FF:000007">
    <property type="entry name" value="Mitochondrial pyruvate dehydrogenase kinase isoform 2"/>
    <property type="match status" value="1"/>
</dbReference>
<evidence type="ECO:0000256" key="9">
    <source>
        <dbReference type="ARBA" id="ARBA00048201"/>
    </source>
</evidence>
<evidence type="ECO:0000256" key="5">
    <source>
        <dbReference type="ARBA" id="ARBA00022777"/>
    </source>
</evidence>
<evidence type="ECO:0000256" key="1">
    <source>
        <dbReference type="ARBA" id="ARBA00004305"/>
    </source>
</evidence>
<dbReference type="EMBL" id="CAJFCJ010000002">
    <property type="protein sequence ID" value="CAD5112673.1"/>
    <property type="molecule type" value="Genomic_DNA"/>
</dbReference>
<evidence type="ECO:0000313" key="13">
    <source>
        <dbReference type="Proteomes" id="UP000549394"/>
    </source>
</evidence>
<dbReference type="SUPFAM" id="SSF69012">
    <property type="entry name" value="alpha-ketoacid dehydrogenase kinase, N-terminal domain"/>
    <property type="match status" value="1"/>
</dbReference>
<dbReference type="GO" id="GO:0005524">
    <property type="term" value="F:ATP binding"/>
    <property type="evidence" value="ECO:0007669"/>
    <property type="project" value="UniProtKB-UniRule"/>
</dbReference>
<feature type="domain" description="Histidine kinase" evidence="11">
    <location>
        <begin position="114"/>
        <end position="238"/>
    </location>
</feature>
<dbReference type="PROSITE" id="PS50109">
    <property type="entry name" value="HIS_KIN"/>
    <property type="match status" value="1"/>
</dbReference>
<dbReference type="InterPro" id="IPR003594">
    <property type="entry name" value="HATPase_dom"/>
</dbReference>
<dbReference type="InterPro" id="IPR036890">
    <property type="entry name" value="HATPase_C_sf"/>
</dbReference>
<accession>A0A7I8V8W2</accession>
<dbReference type="Pfam" id="PF10436">
    <property type="entry name" value="BCDHK_Adom3"/>
    <property type="match status" value="1"/>
</dbReference>
<evidence type="ECO:0000256" key="10">
    <source>
        <dbReference type="RuleBase" id="RU366032"/>
    </source>
</evidence>
<evidence type="ECO:0000259" key="11">
    <source>
        <dbReference type="PROSITE" id="PS50109"/>
    </source>
</evidence>
<keyword evidence="13" id="KW-1185">Reference proteome</keyword>
<keyword evidence="4 10" id="KW-0547">Nucleotide-binding</keyword>
<evidence type="ECO:0000256" key="7">
    <source>
        <dbReference type="ARBA" id="ARBA00022946"/>
    </source>
</evidence>
<dbReference type="InterPro" id="IPR018955">
    <property type="entry name" value="BCDHK/PDK_N"/>
</dbReference>
<dbReference type="Gene3D" id="1.20.140.20">
    <property type="entry name" value="Alpha-ketoacid/pyruvate dehydrogenase kinase, N-terminal domain"/>
    <property type="match status" value="1"/>
</dbReference>
<dbReference type="CDD" id="cd16929">
    <property type="entry name" value="HATPase_PDK-like"/>
    <property type="match status" value="1"/>
</dbReference>
<dbReference type="InterPro" id="IPR005467">
    <property type="entry name" value="His_kinase_dom"/>
</dbReference>
<dbReference type="PANTHER" id="PTHR11947:SF3">
    <property type="entry name" value="[PYRUVATE DEHYDROGENASE (ACETYL-TRANSFERRING)] KINASE, MITOCHONDRIAL"/>
    <property type="match status" value="1"/>
</dbReference>
<evidence type="ECO:0000313" key="12">
    <source>
        <dbReference type="EMBL" id="CAD5112673.1"/>
    </source>
</evidence>
<comment type="subcellular location">
    <subcellularLocation>
        <location evidence="1 10">Mitochondrion matrix</location>
    </subcellularLocation>
</comment>
<keyword evidence="5 10" id="KW-0418">Kinase</keyword>
<sequence>MAQGVIEMKEDENYATGLLEKQVQYFLDRFYMSRISIRMLINQHTLLFDPERHQSSKHIGAIDPACRVQDVAQDAYENAKFLCEQYYLNSPDCVFESVDPSGNKEGSLTVTYVPSHLYHILFELFKNALRAVVETHGQKDSLPDIKVMICKGNEDLTIKIHDEGGGISRSQLPLLFNYMYSTAPRPPSPAAASSTPLAGYGYGLPLSRLYAKYFLGDLHLSSVEGYGTDAYVNIKVFPDDASELLPVYNKTSSAKYHTSQSVSDWSDPIHSSGLHSRNFSTLSNSRKRTLRRKS</sequence>
<comment type="catalytic activity">
    <reaction evidence="9">
        <text>L-seryl-[pyruvate dehydrogenase E1 alpha subunit] + ATP = O-phospho-L-seryl-[pyruvate dehydrogenase E1 alpha subunit] + ADP + H(+)</text>
        <dbReference type="Rhea" id="RHEA:23052"/>
        <dbReference type="Rhea" id="RHEA-COMP:13689"/>
        <dbReference type="Rhea" id="RHEA-COMP:13690"/>
        <dbReference type="ChEBI" id="CHEBI:15378"/>
        <dbReference type="ChEBI" id="CHEBI:29999"/>
        <dbReference type="ChEBI" id="CHEBI:30616"/>
        <dbReference type="ChEBI" id="CHEBI:83421"/>
        <dbReference type="ChEBI" id="CHEBI:456216"/>
        <dbReference type="EC" id="2.7.11.2"/>
    </reaction>
</comment>
<protein>
    <recommendedName>
        <fullName evidence="10">Protein-serine/threonine kinase</fullName>
        <ecNumber evidence="10">2.7.11.-</ecNumber>
    </recommendedName>
</protein>
<dbReference type="GO" id="GO:0010906">
    <property type="term" value="P:regulation of glucose metabolic process"/>
    <property type="evidence" value="ECO:0007669"/>
    <property type="project" value="TreeGrafter"/>
</dbReference>